<gene>
    <name evidence="2" type="ORF">BO80DRAFT_444623</name>
</gene>
<dbReference type="Proteomes" id="UP000249402">
    <property type="component" value="Unassembled WGS sequence"/>
</dbReference>
<sequence length="160" mass="17708">MGPGNDTTGRTRYGRHTGSVTPAREQRKKRPASGESPSLLLLLLLWFFSLRRRLLLFSSHLQAAIAPLALQSWWSSSPASFPTLLARFLLVTTFPPPTVYAPLFHAAHSPATLHCRPARFVSVDVHPLDLDTLSTTVGLHGPSRGPYTLDLGQYFWAHLV</sequence>
<evidence type="ECO:0000313" key="2">
    <source>
        <dbReference type="EMBL" id="RAL01553.1"/>
    </source>
</evidence>
<keyword evidence="3" id="KW-1185">Reference proteome</keyword>
<proteinExistence type="predicted"/>
<name>A0A395H1L5_9EURO</name>
<accession>A0A395H1L5</accession>
<reference evidence="2 3" key="1">
    <citation type="submission" date="2018-02" db="EMBL/GenBank/DDBJ databases">
        <title>The genomes of Aspergillus section Nigri reveals drivers in fungal speciation.</title>
        <authorList>
            <consortium name="DOE Joint Genome Institute"/>
            <person name="Vesth T.C."/>
            <person name="Nybo J."/>
            <person name="Theobald S."/>
            <person name="Brandl J."/>
            <person name="Frisvad J.C."/>
            <person name="Nielsen K.F."/>
            <person name="Lyhne E.K."/>
            <person name="Kogle M.E."/>
            <person name="Kuo A."/>
            <person name="Riley R."/>
            <person name="Clum A."/>
            <person name="Nolan M."/>
            <person name="Lipzen A."/>
            <person name="Salamov A."/>
            <person name="Henrissat B."/>
            <person name="Wiebenga A."/>
            <person name="De vries R.P."/>
            <person name="Grigoriev I.V."/>
            <person name="Mortensen U.H."/>
            <person name="Andersen M.R."/>
            <person name="Baker S.E."/>
        </authorList>
    </citation>
    <scope>NUCLEOTIDE SEQUENCE [LARGE SCALE GENOMIC DNA]</scope>
    <source>
        <strain evidence="2 3">CBS 121593</strain>
    </source>
</reference>
<dbReference type="EMBL" id="KZ824435">
    <property type="protein sequence ID" value="RAL01553.1"/>
    <property type="molecule type" value="Genomic_DNA"/>
</dbReference>
<evidence type="ECO:0000313" key="3">
    <source>
        <dbReference type="Proteomes" id="UP000249402"/>
    </source>
</evidence>
<dbReference type="AlphaFoldDB" id="A0A395H1L5"/>
<evidence type="ECO:0000256" key="1">
    <source>
        <dbReference type="SAM" id="MobiDB-lite"/>
    </source>
</evidence>
<dbReference type="OrthoDB" id="4469070at2759"/>
<organism evidence="2 3">
    <name type="scientific">Aspergillus ibericus CBS 121593</name>
    <dbReference type="NCBI Taxonomy" id="1448316"/>
    <lineage>
        <taxon>Eukaryota</taxon>
        <taxon>Fungi</taxon>
        <taxon>Dikarya</taxon>
        <taxon>Ascomycota</taxon>
        <taxon>Pezizomycotina</taxon>
        <taxon>Eurotiomycetes</taxon>
        <taxon>Eurotiomycetidae</taxon>
        <taxon>Eurotiales</taxon>
        <taxon>Aspergillaceae</taxon>
        <taxon>Aspergillus</taxon>
        <taxon>Aspergillus subgen. Circumdati</taxon>
    </lineage>
</organism>
<protein>
    <submittedName>
        <fullName evidence="2">Uncharacterized protein</fullName>
    </submittedName>
</protein>
<dbReference type="GeneID" id="37226307"/>
<dbReference type="VEuPathDB" id="FungiDB:BO80DRAFT_444623"/>
<dbReference type="RefSeq" id="XP_025575880.1">
    <property type="nucleotide sequence ID" value="XM_025721442.1"/>
</dbReference>
<feature type="region of interest" description="Disordered" evidence="1">
    <location>
        <begin position="1"/>
        <end position="32"/>
    </location>
</feature>